<gene>
    <name evidence="2" type="ORF">ACFPOD_05060</name>
</gene>
<accession>A0ABW0T541</accession>
<comment type="caution">
    <text evidence="2">The sequence shown here is derived from an EMBL/GenBank/DDBJ whole genome shotgun (WGS) entry which is preliminary data.</text>
</comment>
<reference evidence="3" key="1">
    <citation type="journal article" date="2019" name="Int. J. Syst. Evol. Microbiol.">
        <title>The Global Catalogue of Microorganisms (GCM) 10K type strain sequencing project: providing services to taxonomists for standard genome sequencing and annotation.</title>
        <authorList>
            <consortium name="The Broad Institute Genomics Platform"/>
            <consortium name="The Broad Institute Genome Sequencing Center for Infectious Disease"/>
            <person name="Wu L."/>
            <person name="Ma J."/>
        </authorList>
    </citation>
    <scope>NUCLEOTIDE SEQUENCE [LARGE SCALE GENOMIC DNA]</scope>
    <source>
        <strain evidence="3">JCM 3366</strain>
    </source>
</reference>
<evidence type="ECO:0000256" key="1">
    <source>
        <dbReference type="SAM" id="MobiDB-lite"/>
    </source>
</evidence>
<dbReference type="Proteomes" id="UP001596107">
    <property type="component" value="Unassembled WGS sequence"/>
</dbReference>
<name>A0ABW0T541_9HYPH</name>
<feature type="compositionally biased region" description="Basic and acidic residues" evidence="1">
    <location>
        <begin position="1"/>
        <end position="15"/>
    </location>
</feature>
<evidence type="ECO:0000313" key="2">
    <source>
        <dbReference type="EMBL" id="MFC5584470.1"/>
    </source>
</evidence>
<dbReference type="RefSeq" id="WP_223019738.1">
    <property type="nucleotide sequence ID" value="NZ_CP078143.1"/>
</dbReference>
<evidence type="ECO:0000313" key="3">
    <source>
        <dbReference type="Proteomes" id="UP001596107"/>
    </source>
</evidence>
<keyword evidence="3" id="KW-1185">Reference proteome</keyword>
<proteinExistence type="predicted"/>
<dbReference type="EMBL" id="JBHSNB010000001">
    <property type="protein sequence ID" value="MFC5584470.1"/>
    <property type="molecule type" value="Genomic_DNA"/>
</dbReference>
<sequence>MAEEKTEGGLRRPANESDLEDFQSETCAHCLERFGDGEGWEDEFGDYNEPMCALLWGADLKSPIPQWTIKDGKRDCSMFREDPNNPARCLHTMEMFG</sequence>
<organism evidence="2 3">
    <name type="scientific">Nitratireductor kimnyeongensis</name>
    <dbReference type="NCBI Taxonomy" id="430679"/>
    <lineage>
        <taxon>Bacteria</taxon>
        <taxon>Pseudomonadati</taxon>
        <taxon>Pseudomonadota</taxon>
        <taxon>Alphaproteobacteria</taxon>
        <taxon>Hyphomicrobiales</taxon>
        <taxon>Phyllobacteriaceae</taxon>
        <taxon>Nitratireductor</taxon>
    </lineage>
</organism>
<feature type="region of interest" description="Disordered" evidence="1">
    <location>
        <begin position="1"/>
        <end position="21"/>
    </location>
</feature>
<protein>
    <submittedName>
        <fullName evidence="2">Uncharacterized protein</fullName>
    </submittedName>
</protein>